<protein>
    <recommendedName>
        <fullName evidence="7">Type II secretion system protein GspG C-terminal domain-containing protein</fullName>
    </recommendedName>
</protein>
<dbReference type="InterPro" id="IPR012902">
    <property type="entry name" value="N_methyl_site"/>
</dbReference>
<evidence type="ECO:0000256" key="5">
    <source>
        <dbReference type="ARBA" id="ARBA00023136"/>
    </source>
</evidence>
<comment type="caution">
    <text evidence="8">The sequence shown here is derived from an EMBL/GenBank/DDBJ whole genome shotgun (WGS) entry which is preliminary data.</text>
</comment>
<dbReference type="STRING" id="1817841.A3B10_03665"/>
<evidence type="ECO:0000259" key="7">
    <source>
        <dbReference type="Pfam" id="PF08334"/>
    </source>
</evidence>
<dbReference type="AlphaFoldDB" id="A0A1F5PY45"/>
<dbReference type="Proteomes" id="UP000177281">
    <property type="component" value="Unassembled WGS sequence"/>
</dbReference>
<accession>A0A1F5PY45</accession>
<name>A0A1F5PY45_9BACT</name>
<feature type="transmembrane region" description="Helical" evidence="6">
    <location>
        <begin position="27"/>
        <end position="51"/>
    </location>
</feature>
<dbReference type="NCBIfam" id="TIGR02532">
    <property type="entry name" value="IV_pilin_GFxxxE"/>
    <property type="match status" value="1"/>
</dbReference>
<keyword evidence="4 6" id="KW-1133">Transmembrane helix</keyword>
<comment type="subcellular location">
    <subcellularLocation>
        <location evidence="1">Membrane</location>
        <topology evidence="1">Single-pass membrane protein</topology>
    </subcellularLocation>
</comment>
<reference evidence="8 9" key="1">
    <citation type="journal article" date="2016" name="Nat. Commun.">
        <title>Thousands of microbial genomes shed light on interconnected biogeochemical processes in an aquifer system.</title>
        <authorList>
            <person name="Anantharaman K."/>
            <person name="Brown C.T."/>
            <person name="Hug L.A."/>
            <person name="Sharon I."/>
            <person name="Castelle C.J."/>
            <person name="Probst A.J."/>
            <person name="Thomas B.C."/>
            <person name="Singh A."/>
            <person name="Wilkins M.J."/>
            <person name="Karaoz U."/>
            <person name="Brodie E.L."/>
            <person name="Williams K.H."/>
            <person name="Hubbard S.S."/>
            <person name="Banfield J.F."/>
        </authorList>
    </citation>
    <scope>NUCLEOTIDE SEQUENCE [LARGE SCALE GENOMIC DNA]</scope>
</reference>
<gene>
    <name evidence="8" type="ORF">A3B10_03665</name>
</gene>
<evidence type="ECO:0000256" key="3">
    <source>
        <dbReference type="ARBA" id="ARBA00022692"/>
    </source>
</evidence>
<organism evidence="8 9">
    <name type="scientific">Candidatus Doudnabacteria bacterium RIFCSPLOWO2_01_FULL_44_21</name>
    <dbReference type="NCBI Taxonomy" id="1817841"/>
    <lineage>
        <taxon>Bacteria</taxon>
        <taxon>Candidatus Doudnaibacteriota</taxon>
    </lineage>
</organism>
<evidence type="ECO:0000256" key="4">
    <source>
        <dbReference type="ARBA" id="ARBA00022989"/>
    </source>
</evidence>
<evidence type="ECO:0000256" key="1">
    <source>
        <dbReference type="ARBA" id="ARBA00004167"/>
    </source>
</evidence>
<dbReference type="GO" id="GO:0016020">
    <property type="term" value="C:membrane"/>
    <property type="evidence" value="ECO:0007669"/>
    <property type="project" value="UniProtKB-SubCell"/>
</dbReference>
<dbReference type="Pfam" id="PF08334">
    <property type="entry name" value="T2SSG"/>
    <property type="match status" value="1"/>
</dbReference>
<dbReference type="SUPFAM" id="SSF54523">
    <property type="entry name" value="Pili subunits"/>
    <property type="match status" value="1"/>
</dbReference>
<dbReference type="PANTHER" id="PTHR30093">
    <property type="entry name" value="GENERAL SECRETION PATHWAY PROTEIN G"/>
    <property type="match status" value="1"/>
</dbReference>
<evidence type="ECO:0000313" key="9">
    <source>
        <dbReference type="Proteomes" id="UP000177281"/>
    </source>
</evidence>
<dbReference type="PRINTS" id="PR00813">
    <property type="entry name" value="BCTERIALGSPG"/>
</dbReference>
<dbReference type="GO" id="GO:0015627">
    <property type="term" value="C:type II protein secretion system complex"/>
    <property type="evidence" value="ECO:0007669"/>
    <property type="project" value="InterPro"/>
</dbReference>
<dbReference type="GO" id="GO:0015628">
    <property type="term" value="P:protein secretion by the type II secretion system"/>
    <property type="evidence" value="ECO:0007669"/>
    <property type="project" value="InterPro"/>
</dbReference>
<keyword evidence="5 6" id="KW-0472">Membrane</keyword>
<dbReference type="EMBL" id="MFFB01000007">
    <property type="protein sequence ID" value="OGE94861.1"/>
    <property type="molecule type" value="Genomic_DNA"/>
</dbReference>
<dbReference type="Gene3D" id="3.30.700.10">
    <property type="entry name" value="Glycoprotein, Type 4 Pilin"/>
    <property type="match status" value="1"/>
</dbReference>
<dbReference type="PANTHER" id="PTHR30093:SF44">
    <property type="entry name" value="TYPE II SECRETION SYSTEM CORE PROTEIN G"/>
    <property type="match status" value="1"/>
</dbReference>
<keyword evidence="3 6" id="KW-0812">Transmembrane</keyword>
<evidence type="ECO:0000256" key="6">
    <source>
        <dbReference type="SAM" id="Phobius"/>
    </source>
</evidence>
<feature type="domain" description="Type II secretion system protein GspG C-terminal" evidence="7">
    <location>
        <begin position="53"/>
        <end position="128"/>
    </location>
</feature>
<sequence length="167" mass="18542">MNVKIHDNRGFTQAPAFLKKSGAGFTLIELLVVIAIIGLLSTSLLVLVNNARIKAREARRKQDISEVQKALELYFLENQNYPHDGTVGNPNNETDINHLASFLVPAFLSSMPQDPKNFPDNYMYVWKQDGREFGLFVPFANDGGTSCKFRSPGGSQAWFSGAPDCVF</sequence>
<evidence type="ECO:0000256" key="2">
    <source>
        <dbReference type="ARBA" id="ARBA00022481"/>
    </source>
</evidence>
<dbReference type="Pfam" id="PF07963">
    <property type="entry name" value="N_methyl"/>
    <property type="match status" value="1"/>
</dbReference>
<dbReference type="PROSITE" id="PS00409">
    <property type="entry name" value="PROKAR_NTER_METHYL"/>
    <property type="match status" value="1"/>
</dbReference>
<proteinExistence type="predicted"/>
<dbReference type="InterPro" id="IPR045584">
    <property type="entry name" value="Pilin-like"/>
</dbReference>
<dbReference type="InterPro" id="IPR000983">
    <property type="entry name" value="Bac_GSPG_pilin"/>
</dbReference>
<evidence type="ECO:0000313" key="8">
    <source>
        <dbReference type="EMBL" id="OGE94861.1"/>
    </source>
</evidence>
<keyword evidence="2" id="KW-0488">Methylation</keyword>
<dbReference type="InterPro" id="IPR013545">
    <property type="entry name" value="T2SS_protein-GspG_C"/>
</dbReference>